<dbReference type="Gene3D" id="3.40.50.12650">
    <property type="match status" value="1"/>
</dbReference>
<keyword evidence="5" id="KW-0539">Nucleus</keyword>
<comment type="similarity">
    <text evidence="2">Belongs to the DNA repair metallo-beta-lactamase (DRMBL) family.</text>
</comment>
<evidence type="ECO:0000259" key="6">
    <source>
        <dbReference type="Pfam" id="PF07522"/>
    </source>
</evidence>
<feature type="non-terminal residue" evidence="7">
    <location>
        <position position="1"/>
    </location>
</feature>
<dbReference type="GO" id="GO:0036297">
    <property type="term" value="P:interstrand cross-link repair"/>
    <property type="evidence" value="ECO:0007669"/>
    <property type="project" value="TreeGrafter"/>
</dbReference>
<sequence>DAGMLSEDETSSNIHAVPMHMVCFKRMARVLKHYRGKYDTVVGIRPTGWTQSRDHKAAHGRKRYQGSMVLHEVPYSEHSGYDELKEFIKWLNPTKIIPHVDNDGGERRDQMIAMLTQNHPVVAT</sequence>
<dbReference type="GO" id="GO:0006303">
    <property type="term" value="P:double-strand break repair via nonhomologous end joining"/>
    <property type="evidence" value="ECO:0007669"/>
    <property type="project" value="TreeGrafter"/>
</dbReference>
<dbReference type="GO" id="GO:0005634">
    <property type="term" value="C:nucleus"/>
    <property type="evidence" value="ECO:0007669"/>
    <property type="project" value="UniProtKB-SubCell"/>
</dbReference>
<dbReference type="EMBL" id="LGRX02016799">
    <property type="protein sequence ID" value="KAK3261590.1"/>
    <property type="molecule type" value="Genomic_DNA"/>
</dbReference>
<evidence type="ECO:0000256" key="2">
    <source>
        <dbReference type="ARBA" id="ARBA00010304"/>
    </source>
</evidence>
<reference evidence="7 8" key="1">
    <citation type="journal article" date="2015" name="Genome Biol. Evol.">
        <title>Comparative Genomics of a Bacterivorous Green Alga Reveals Evolutionary Causalities and Consequences of Phago-Mixotrophic Mode of Nutrition.</title>
        <authorList>
            <person name="Burns J.A."/>
            <person name="Paasch A."/>
            <person name="Narechania A."/>
            <person name="Kim E."/>
        </authorList>
    </citation>
    <scope>NUCLEOTIDE SEQUENCE [LARGE SCALE GENOMIC DNA]</scope>
    <source>
        <strain evidence="7 8">PLY_AMNH</strain>
    </source>
</reference>
<comment type="subcellular location">
    <subcellularLocation>
        <location evidence="1">Nucleus</location>
    </subcellularLocation>
</comment>
<dbReference type="SUPFAM" id="SSF56281">
    <property type="entry name" value="Metallo-hydrolase/oxidoreductase"/>
    <property type="match status" value="1"/>
</dbReference>
<dbReference type="Pfam" id="PF07522">
    <property type="entry name" value="DRMBL"/>
    <property type="match status" value="1"/>
</dbReference>
<dbReference type="PANTHER" id="PTHR23240:SF6">
    <property type="entry name" value="DNA CROSS-LINK REPAIR 1A PROTEIN"/>
    <property type="match status" value="1"/>
</dbReference>
<evidence type="ECO:0000256" key="4">
    <source>
        <dbReference type="ARBA" id="ARBA00023204"/>
    </source>
</evidence>
<dbReference type="GO" id="GO:0003684">
    <property type="term" value="F:damaged DNA binding"/>
    <property type="evidence" value="ECO:0007669"/>
    <property type="project" value="TreeGrafter"/>
</dbReference>
<evidence type="ECO:0000256" key="1">
    <source>
        <dbReference type="ARBA" id="ARBA00004123"/>
    </source>
</evidence>
<protein>
    <recommendedName>
        <fullName evidence="6">DNA repair metallo-beta-lactamase domain-containing protein</fullName>
    </recommendedName>
</protein>
<dbReference type="InterPro" id="IPR011084">
    <property type="entry name" value="DRMBL"/>
</dbReference>
<dbReference type="InterPro" id="IPR036866">
    <property type="entry name" value="RibonucZ/Hydroxyglut_hydro"/>
</dbReference>
<evidence type="ECO:0000313" key="8">
    <source>
        <dbReference type="Proteomes" id="UP001190700"/>
    </source>
</evidence>
<organism evidence="7 8">
    <name type="scientific">Cymbomonas tetramitiformis</name>
    <dbReference type="NCBI Taxonomy" id="36881"/>
    <lineage>
        <taxon>Eukaryota</taxon>
        <taxon>Viridiplantae</taxon>
        <taxon>Chlorophyta</taxon>
        <taxon>Pyramimonadophyceae</taxon>
        <taxon>Pyramimonadales</taxon>
        <taxon>Pyramimonadaceae</taxon>
        <taxon>Cymbomonas</taxon>
    </lineage>
</organism>
<feature type="domain" description="DNA repair metallo-beta-lactamase" evidence="6">
    <location>
        <begin position="3"/>
        <end position="103"/>
    </location>
</feature>
<keyword evidence="8" id="KW-1185">Reference proteome</keyword>
<name>A0AAE0KV34_9CHLO</name>
<accession>A0AAE0KV34</accession>
<evidence type="ECO:0000256" key="3">
    <source>
        <dbReference type="ARBA" id="ARBA00022763"/>
    </source>
</evidence>
<dbReference type="PANTHER" id="PTHR23240">
    <property type="entry name" value="DNA CROSS-LINK REPAIR PROTEIN PSO2/SNM1-RELATED"/>
    <property type="match status" value="1"/>
</dbReference>
<keyword evidence="4" id="KW-0234">DNA repair</keyword>
<dbReference type="Proteomes" id="UP001190700">
    <property type="component" value="Unassembled WGS sequence"/>
</dbReference>
<dbReference type="GO" id="GO:0035312">
    <property type="term" value="F:5'-3' DNA exonuclease activity"/>
    <property type="evidence" value="ECO:0007669"/>
    <property type="project" value="TreeGrafter"/>
</dbReference>
<evidence type="ECO:0000256" key="5">
    <source>
        <dbReference type="ARBA" id="ARBA00023242"/>
    </source>
</evidence>
<dbReference type="AlphaFoldDB" id="A0AAE0KV34"/>
<proteinExistence type="inferred from homology"/>
<comment type="caution">
    <text evidence="7">The sequence shown here is derived from an EMBL/GenBank/DDBJ whole genome shotgun (WGS) entry which is preliminary data.</text>
</comment>
<keyword evidence="3" id="KW-0227">DNA damage</keyword>
<gene>
    <name evidence="7" type="ORF">CYMTET_29505</name>
</gene>
<evidence type="ECO:0000313" key="7">
    <source>
        <dbReference type="EMBL" id="KAK3261590.1"/>
    </source>
</evidence>